<reference evidence="2 3" key="1">
    <citation type="submission" date="2017-06" db="EMBL/GenBank/DDBJ databases">
        <title>Ant-infecting Ophiocordyceps genomes reveal a high diversity of potential behavioral manipulation genes and a possible major role for enterotoxins.</title>
        <authorList>
            <person name="De Bekker C."/>
            <person name="Evans H.C."/>
            <person name="Brachmann A."/>
            <person name="Hughes D.P."/>
        </authorList>
    </citation>
    <scope>NUCLEOTIDE SEQUENCE [LARGE SCALE GENOMIC DNA]</scope>
    <source>
        <strain evidence="2 3">Map64</strain>
    </source>
</reference>
<organism evidence="2 3">
    <name type="scientific">Ophiocordyceps australis</name>
    <dbReference type="NCBI Taxonomy" id="1399860"/>
    <lineage>
        <taxon>Eukaryota</taxon>
        <taxon>Fungi</taxon>
        <taxon>Dikarya</taxon>
        <taxon>Ascomycota</taxon>
        <taxon>Pezizomycotina</taxon>
        <taxon>Sordariomycetes</taxon>
        <taxon>Hypocreomycetidae</taxon>
        <taxon>Hypocreales</taxon>
        <taxon>Ophiocordycipitaceae</taxon>
        <taxon>Ophiocordyceps</taxon>
    </lineage>
</organism>
<comment type="caution">
    <text evidence="2">The sequence shown here is derived from an EMBL/GenBank/DDBJ whole genome shotgun (WGS) entry which is preliminary data.</text>
</comment>
<dbReference type="EMBL" id="NJET01000010">
    <property type="protein sequence ID" value="PHH66169.1"/>
    <property type="molecule type" value="Genomic_DNA"/>
</dbReference>
<feature type="region of interest" description="Disordered" evidence="1">
    <location>
        <begin position="1"/>
        <end position="148"/>
    </location>
</feature>
<dbReference type="AlphaFoldDB" id="A0A2C5XBI2"/>
<name>A0A2C5XBI2_9HYPO</name>
<protein>
    <submittedName>
        <fullName evidence="2">Uncharacterized protein</fullName>
    </submittedName>
</protein>
<accession>A0A2C5XBI2</accession>
<proteinExistence type="predicted"/>
<dbReference type="Proteomes" id="UP000226192">
    <property type="component" value="Unassembled WGS sequence"/>
</dbReference>
<dbReference type="STRING" id="1399860.A0A2C5XBI2"/>
<feature type="compositionally biased region" description="Low complexity" evidence="1">
    <location>
        <begin position="134"/>
        <end position="148"/>
    </location>
</feature>
<feature type="compositionally biased region" description="Basic and acidic residues" evidence="1">
    <location>
        <begin position="19"/>
        <end position="55"/>
    </location>
</feature>
<evidence type="ECO:0000256" key="1">
    <source>
        <dbReference type="SAM" id="MobiDB-lite"/>
    </source>
</evidence>
<evidence type="ECO:0000313" key="3">
    <source>
        <dbReference type="Proteomes" id="UP000226192"/>
    </source>
</evidence>
<keyword evidence="3" id="KW-1185">Reference proteome</keyword>
<dbReference type="OrthoDB" id="10476226at2759"/>
<evidence type="ECO:0000313" key="2">
    <source>
        <dbReference type="EMBL" id="PHH66169.1"/>
    </source>
</evidence>
<gene>
    <name evidence="2" type="ORF">CDD81_232</name>
</gene>
<sequence length="331" mass="36342">MTSPNQGKKVPYTGVSVKDLVKKIEELPTPSKEEPSSKKSRVGDKGSEPQRERARASPVKCCPTGGKGALKKRGCIPCPPEVSEERGNRKTPAPGDKTPLKEEQRTTGSKGKQSIENESLKTSRKPAQPPATEASSGRRSSSGFKGKGAAKAVGLGVALSVAPQLHQGLRDASRTYKKVDDWITQVQKEAFGPSRSDIDGNELKGQLIDSLRAVAEKTLPFKPGYTPSYYESRAGVREREDAALKYKYPQADQANTCMRTRGDPSSDARRQSYLESINCADMEICYQDHMHPPCMRIGAPSNQCVDLPKWWDDTVSSLRLNRILGTCRFFL</sequence>